<dbReference type="GO" id="GO:0046872">
    <property type="term" value="F:metal ion binding"/>
    <property type="evidence" value="ECO:0007669"/>
    <property type="project" value="UniProtKB-KW"/>
</dbReference>
<evidence type="ECO:0000256" key="4">
    <source>
        <dbReference type="SAM" id="Phobius"/>
    </source>
</evidence>
<keyword evidence="4" id="KW-0812">Transmembrane</keyword>
<keyword evidence="3" id="KW-0349">Heme</keyword>
<dbReference type="Proteomes" id="UP000886191">
    <property type="component" value="Unassembled WGS sequence"/>
</dbReference>
<dbReference type="GO" id="GO:0009055">
    <property type="term" value="F:electron transfer activity"/>
    <property type="evidence" value="ECO:0007669"/>
    <property type="project" value="InterPro"/>
</dbReference>
<dbReference type="GO" id="GO:0020037">
    <property type="term" value="F:heme binding"/>
    <property type="evidence" value="ECO:0007669"/>
    <property type="project" value="InterPro"/>
</dbReference>
<evidence type="ECO:0000256" key="3">
    <source>
        <dbReference type="PROSITE-ProRule" id="PRU00433"/>
    </source>
</evidence>
<feature type="transmembrane region" description="Helical" evidence="4">
    <location>
        <begin position="43"/>
        <end position="65"/>
    </location>
</feature>
<feature type="transmembrane region" description="Helical" evidence="4">
    <location>
        <begin position="108"/>
        <end position="125"/>
    </location>
</feature>
<sequence>MEVVKQLLGRLHPLIVHLPIGFILLGLLLQWHDRKNGQYSKVISLIYLWAGISAVLACITGYLQYLGEGYGFDTVKWHLWWGIATALFCFVMYVRLREWKTIYFISKIPIIVFSILFFGLISFTGHQGGNITHGTDYLVEPLPNSVKSALGYKIFEEKEIALNAANWEEALLYEDVIVPILNNKCVSCHNPKKVKGELLLDTEEGILAGGENGAVVVANKASDSEIFVRMNLPKDNDDHMPPEGKTQPSKEEIALIGAWVDAGHPFEGTIAESGLKQELFQPFFPTKIDNDYPNIEVAAASKDSIEAIKDKGIHIDKISEATNFLKVSCLNKPSFSDSDFDLLNPLINQIAILDVAGTKITDAIFDKLTKLPNLTLLNLDHTNISGEGIEKLASSSKYLKSINLTGTHFKEPHLQKLADFNTLKKVYVFQTELDVKGPKTLNDGQITVDYGNYELPTIASDSIFY</sequence>
<dbReference type="Gene3D" id="3.80.10.10">
    <property type="entry name" value="Ribonuclease Inhibitor"/>
    <property type="match status" value="1"/>
</dbReference>
<organism evidence="6">
    <name type="scientific">Pricia antarctica</name>
    <dbReference type="NCBI Taxonomy" id="641691"/>
    <lineage>
        <taxon>Bacteria</taxon>
        <taxon>Pseudomonadati</taxon>
        <taxon>Bacteroidota</taxon>
        <taxon>Flavobacteriia</taxon>
        <taxon>Flavobacteriales</taxon>
        <taxon>Flavobacteriaceae</taxon>
        <taxon>Pricia</taxon>
    </lineage>
</organism>
<dbReference type="PROSITE" id="PS51007">
    <property type="entry name" value="CYTC"/>
    <property type="match status" value="1"/>
</dbReference>
<evidence type="ECO:0000256" key="1">
    <source>
        <dbReference type="ARBA" id="ARBA00022723"/>
    </source>
</evidence>
<evidence type="ECO:0000313" key="6">
    <source>
        <dbReference type="EMBL" id="HEA20111.1"/>
    </source>
</evidence>
<comment type="caution">
    <text evidence="6">The sequence shown here is derived from an EMBL/GenBank/DDBJ whole genome shotgun (WGS) entry which is preliminary data.</text>
</comment>
<dbReference type="PANTHER" id="PTHR35889">
    <property type="entry name" value="CYCLOINULO-OLIGOSACCHARIDE FRUCTANOTRANSFERASE-RELATED"/>
    <property type="match status" value="1"/>
</dbReference>
<name>A0A831QMT4_9FLAO</name>
<keyword evidence="1 3" id="KW-0479">Metal-binding</keyword>
<dbReference type="InterPro" id="IPR009056">
    <property type="entry name" value="Cyt_c-like_dom"/>
</dbReference>
<feature type="domain" description="Cytochrome c" evidence="5">
    <location>
        <begin position="146"/>
        <end position="264"/>
    </location>
</feature>
<dbReference type="InterPro" id="IPR032675">
    <property type="entry name" value="LRR_dom_sf"/>
</dbReference>
<dbReference type="Pfam" id="PF07635">
    <property type="entry name" value="PSCyt1"/>
    <property type="match status" value="1"/>
</dbReference>
<dbReference type="EMBL" id="DRGL01000021">
    <property type="protein sequence ID" value="HEA20111.1"/>
    <property type="molecule type" value="Genomic_DNA"/>
</dbReference>
<feature type="transmembrane region" description="Helical" evidence="4">
    <location>
        <begin position="12"/>
        <end position="31"/>
    </location>
</feature>
<accession>A0A831QMT4</accession>
<reference evidence="6" key="1">
    <citation type="journal article" date="2020" name="mSystems">
        <title>Genome- and Community-Level Interaction Insights into Carbon Utilization and Element Cycling Functions of Hydrothermarchaeota in Hydrothermal Sediment.</title>
        <authorList>
            <person name="Zhou Z."/>
            <person name="Liu Y."/>
            <person name="Xu W."/>
            <person name="Pan J."/>
            <person name="Luo Z.H."/>
            <person name="Li M."/>
        </authorList>
    </citation>
    <scope>NUCLEOTIDE SEQUENCE [LARGE SCALE GENOMIC DNA]</scope>
    <source>
        <strain evidence="6">HyVt-345</strain>
    </source>
</reference>
<feature type="transmembrane region" description="Helical" evidence="4">
    <location>
        <begin position="77"/>
        <end position="96"/>
    </location>
</feature>
<evidence type="ECO:0000256" key="2">
    <source>
        <dbReference type="ARBA" id="ARBA00023004"/>
    </source>
</evidence>
<proteinExistence type="predicted"/>
<keyword evidence="4" id="KW-0472">Membrane</keyword>
<gene>
    <name evidence="6" type="ORF">ENH87_04270</name>
</gene>
<dbReference type="SUPFAM" id="SSF52047">
    <property type="entry name" value="RNI-like"/>
    <property type="match status" value="1"/>
</dbReference>
<dbReference type="AlphaFoldDB" id="A0A831QMT4"/>
<keyword evidence="2 3" id="KW-0408">Iron</keyword>
<dbReference type="PANTHER" id="PTHR35889:SF3">
    <property type="entry name" value="F-BOX DOMAIN-CONTAINING PROTEIN"/>
    <property type="match status" value="1"/>
</dbReference>
<protein>
    <recommendedName>
        <fullName evidence="5">Cytochrome c domain-containing protein</fullName>
    </recommendedName>
</protein>
<dbReference type="InterPro" id="IPR011429">
    <property type="entry name" value="Cyt_c_Planctomycete-type"/>
</dbReference>
<evidence type="ECO:0000259" key="5">
    <source>
        <dbReference type="PROSITE" id="PS51007"/>
    </source>
</evidence>
<keyword evidence="4" id="KW-1133">Transmembrane helix</keyword>